<evidence type="ECO:0000313" key="5">
    <source>
        <dbReference type="Proteomes" id="UP001057134"/>
    </source>
</evidence>
<dbReference type="InterPro" id="IPR002347">
    <property type="entry name" value="SDR_fam"/>
</dbReference>
<dbReference type="PRINTS" id="PR00080">
    <property type="entry name" value="SDRFAMILY"/>
</dbReference>
<proteinExistence type="inferred from homology"/>
<evidence type="ECO:0000256" key="3">
    <source>
        <dbReference type="RuleBase" id="RU000363"/>
    </source>
</evidence>
<dbReference type="InterPro" id="IPR020904">
    <property type="entry name" value="Sc_DH/Rdtase_CS"/>
</dbReference>
<name>A0ABY4RQM6_9BACL</name>
<reference evidence="4" key="2">
    <citation type="journal article" date="2021" name="J Anim Sci Technol">
        <title>Complete genome sequence of Paenibacillus konkukensis sp. nov. SK3146 as a potential probiotic strain.</title>
        <authorList>
            <person name="Jung H.I."/>
            <person name="Park S."/>
            <person name="Niu K.M."/>
            <person name="Lee S.W."/>
            <person name="Kothari D."/>
            <person name="Yi K.J."/>
            <person name="Kim S.K."/>
        </authorList>
    </citation>
    <scope>NUCLEOTIDE SEQUENCE</scope>
    <source>
        <strain evidence="4">SK3146</strain>
    </source>
</reference>
<dbReference type="PANTHER" id="PTHR43391:SF86">
    <property type="entry name" value="SHORT-CHAIN DEHYDROGENASE_REDUCTASE FAMILY PROTEIN"/>
    <property type="match status" value="1"/>
</dbReference>
<dbReference type="RefSeq" id="WP_249865659.1">
    <property type="nucleotide sequence ID" value="NZ_CP027059.1"/>
</dbReference>
<dbReference type="Gene3D" id="3.40.50.720">
    <property type="entry name" value="NAD(P)-binding Rossmann-like Domain"/>
    <property type="match status" value="1"/>
</dbReference>
<sequence>MKHKIALVTGGVRGIGEAIGKELARCGYIAYAASRRASEGYREGNWIHLPMDLRKEGSVEEAFDLIAREHGALDVLVNNAAVMINGPFEQFQPKAWEDTFETNVYGPIQCMKRAFPLMKENGGRIINISSIMTEKPLPQSALYTASKHALNGMGEALAEEWHPHRIFLTKLCLGATYTDLWAEAEGFTQDDMLHVEDAARAAAFIAQTPLHVRIDEITMTPPKGVI</sequence>
<dbReference type="Proteomes" id="UP001057134">
    <property type="component" value="Chromosome"/>
</dbReference>
<keyword evidence="5" id="KW-1185">Reference proteome</keyword>
<dbReference type="PRINTS" id="PR00081">
    <property type="entry name" value="GDHRDH"/>
</dbReference>
<reference evidence="4" key="1">
    <citation type="submission" date="2018-02" db="EMBL/GenBank/DDBJ databases">
        <authorList>
            <person name="Kim S.-K."/>
            <person name="Jung H.-I."/>
            <person name="Lee S.-W."/>
        </authorList>
    </citation>
    <scope>NUCLEOTIDE SEQUENCE</scope>
    <source>
        <strain evidence="4">SK3146</strain>
    </source>
</reference>
<comment type="similarity">
    <text evidence="1 3">Belongs to the short-chain dehydrogenases/reductases (SDR) family.</text>
</comment>
<dbReference type="Pfam" id="PF00106">
    <property type="entry name" value="adh_short"/>
    <property type="match status" value="1"/>
</dbReference>
<evidence type="ECO:0000313" key="4">
    <source>
        <dbReference type="EMBL" id="UQZ83662.1"/>
    </source>
</evidence>
<accession>A0ABY4RQM6</accession>
<evidence type="ECO:0000256" key="2">
    <source>
        <dbReference type="ARBA" id="ARBA00023002"/>
    </source>
</evidence>
<protein>
    <submittedName>
        <fullName evidence="4">Oxidoreductase</fullName>
        <ecNumber evidence="4">1.-.-.-</ecNumber>
    </submittedName>
</protein>
<organism evidence="4 5">
    <name type="scientific">Paenibacillus konkukensis</name>
    <dbReference type="NCBI Taxonomy" id="2020716"/>
    <lineage>
        <taxon>Bacteria</taxon>
        <taxon>Bacillati</taxon>
        <taxon>Bacillota</taxon>
        <taxon>Bacilli</taxon>
        <taxon>Bacillales</taxon>
        <taxon>Paenibacillaceae</taxon>
        <taxon>Paenibacillus</taxon>
    </lineage>
</organism>
<evidence type="ECO:0000256" key="1">
    <source>
        <dbReference type="ARBA" id="ARBA00006484"/>
    </source>
</evidence>
<dbReference type="InterPro" id="IPR036291">
    <property type="entry name" value="NAD(P)-bd_dom_sf"/>
</dbReference>
<dbReference type="EC" id="1.-.-.-" evidence="4"/>
<dbReference type="PANTHER" id="PTHR43391">
    <property type="entry name" value="RETINOL DEHYDROGENASE-RELATED"/>
    <property type="match status" value="1"/>
</dbReference>
<dbReference type="PROSITE" id="PS00061">
    <property type="entry name" value="ADH_SHORT"/>
    <property type="match status" value="1"/>
</dbReference>
<dbReference type="GO" id="GO:0016491">
    <property type="term" value="F:oxidoreductase activity"/>
    <property type="evidence" value="ECO:0007669"/>
    <property type="project" value="UniProtKB-KW"/>
</dbReference>
<dbReference type="SUPFAM" id="SSF51735">
    <property type="entry name" value="NAD(P)-binding Rossmann-fold domains"/>
    <property type="match status" value="1"/>
</dbReference>
<dbReference type="EMBL" id="CP027059">
    <property type="protein sequence ID" value="UQZ83662.1"/>
    <property type="molecule type" value="Genomic_DNA"/>
</dbReference>
<dbReference type="CDD" id="cd05233">
    <property type="entry name" value="SDR_c"/>
    <property type="match status" value="1"/>
</dbReference>
<gene>
    <name evidence="4" type="ORF">SK3146_02869</name>
</gene>
<keyword evidence="2 4" id="KW-0560">Oxidoreductase</keyword>